<sequence>MTCNIHPLPEPAWDGAAGTIRQFIRNYARFCERSQFNRVYYVQDILNFIPASQFKVWERVARGHPDWDDFVKKILEYYPEPSLVDSCSRMDQFISENKAWPSCTSNKCDFFAYLRGFTVALSAIEYHRAVPNSEKVSKFSGGLAPIIRELIDKHNPQDMNEVIAAGNAVFDYIGLLDSKTMDLFKQLVYEKLEICQQSVIVQGYTPLSTANRDEPGLTVVSHGQTDT</sequence>
<evidence type="ECO:0000313" key="1">
    <source>
        <dbReference type="EMBL" id="TFK18521.1"/>
    </source>
</evidence>
<dbReference type="Proteomes" id="UP000307440">
    <property type="component" value="Unassembled WGS sequence"/>
</dbReference>
<evidence type="ECO:0000313" key="2">
    <source>
        <dbReference type="Proteomes" id="UP000307440"/>
    </source>
</evidence>
<dbReference type="EMBL" id="ML210395">
    <property type="protein sequence ID" value="TFK18521.1"/>
    <property type="molecule type" value="Genomic_DNA"/>
</dbReference>
<organism evidence="1 2">
    <name type="scientific">Coprinopsis marcescibilis</name>
    <name type="common">Agaric fungus</name>
    <name type="synonym">Psathyrella marcescibilis</name>
    <dbReference type="NCBI Taxonomy" id="230819"/>
    <lineage>
        <taxon>Eukaryota</taxon>
        <taxon>Fungi</taxon>
        <taxon>Dikarya</taxon>
        <taxon>Basidiomycota</taxon>
        <taxon>Agaricomycotina</taxon>
        <taxon>Agaricomycetes</taxon>
        <taxon>Agaricomycetidae</taxon>
        <taxon>Agaricales</taxon>
        <taxon>Agaricineae</taxon>
        <taxon>Psathyrellaceae</taxon>
        <taxon>Coprinopsis</taxon>
    </lineage>
</organism>
<protein>
    <recommendedName>
        <fullName evidence="3">Retrotransposon gag domain-containing protein</fullName>
    </recommendedName>
</protein>
<gene>
    <name evidence="1" type="ORF">FA15DRAFT_760575</name>
</gene>
<proteinExistence type="predicted"/>
<keyword evidence="2" id="KW-1185">Reference proteome</keyword>
<evidence type="ECO:0008006" key="3">
    <source>
        <dbReference type="Google" id="ProtNLM"/>
    </source>
</evidence>
<reference evidence="1 2" key="1">
    <citation type="journal article" date="2019" name="Nat. Ecol. Evol.">
        <title>Megaphylogeny resolves global patterns of mushroom evolution.</title>
        <authorList>
            <person name="Varga T."/>
            <person name="Krizsan K."/>
            <person name="Foldi C."/>
            <person name="Dima B."/>
            <person name="Sanchez-Garcia M."/>
            <person name="Sanchez-Ramirez S."/>
            <person name="Szollosi G.J."/>
            <person name="Szarkandi J.G."/>
            <person name="Papp V."/>
            <person name="Albert L."/>
            <person name="Andreopoulos W."/>
            <person name="Angelini C."/>
            <person name="Antonin V."/>
            <person name="Barry K.W."/>
            <person name="Bougher N.L."/>
            <person name="Buchanan P."/>
            <person name="Buyck B."/>
            <person name="Bense V."/>
            <person name="Catcheside P."/>
            <person name="Chovatia M."/>
            <person name="Cooper J."/>
            <person name="Damon W."/>
            <person name="Desjardin D."/>
            <person name="Finy P."/>
            <person name="Geml J."/>
            <person name="Haridas S."/>
            <person name="Hughes K."/>
            <person name="Justo A."/>
            <person name="Karasinski D."/>
            <person name="Kautmanova I."/>
            <person name="Kiss B."/>
            <person name="Kocsube S."/>
            <person name="Kotiranta H."/>
            <person name="LaButti K.M."/>
            <person name="Lechner B.E."/>
            <person name="Liimatainen K."/>
            <person name="Lipzen A."/>
            <person name="Lukacs Z."/>
            <person name="Mihaltcheva S."/>
            <person name="Morgado L.N."/>
            <person name="Niskanen T."/>
            <person name="Noordeloos M.E."/>
            <person name="Ohm R.A."/>
            <person name="Ortiz-Santana B."/>
            <person name="Ovrebo C."/>
            <person name="Racz N."/>
            <person name="Riley R."/>
            <person name="Savchenko A."/>
            <person name="Shiryaev A."/>
            <person name="Soop K."/>
            <person name="Spirin V."/>
            <person name="Szebenyi C."/>
            <person name="Tomsovsky M."/>
            <person name="Tulloss R.E."/>
            <person name="Uehling J."/>
            <person name="Grigoriev I.V."/>
            <person name="Vagvolgyi C."/>
            <person name="Papp T."/>
            <person name="Martin F.M."/>
            <person name="Miettinen O."/>
            <person name="Hibbett D.S."/>
            <person name="Nagy L.G."/>
        </authorList>
    </citation>
    <scope>NUCLEOTIDE SEQUENCE [LARGE SCALE GENOMIC DNA]</scope>
    <source>
        <strain evidence="1 2">CBS 121175</strain>
    </source>
</reference>
<accession>A0A5C3KES1</accession>
<dbReference type="AlphaFoldDB" id="A0A5C3KES1"/>
<name>A0A5C3KES1_COPMA</name>